<accession>A0ABT6HNI8</accession>
<dbReference type="InterPro" id="IPR050482">
    <property type="entry name" value="Sensor_HK_TwoCompSys"/>
</dbReference>
<comment type="caution">
    <text evidence="12">The sequence shown here is derived from an EMBL/GenBank/DDBJ whole genome shotgun (WGS) entry which is preliminary data.</text>
</comment>
<evidence type="ECO:0000313" key="13">
    <source>
        <dbReference type="Proteomes" id="UP001223144"/>
    </source>
</evidence>
<evidence type="ECO:0000313" key="12">
    <source>
        <dbReference type="EMBL" id="MDH2390296.1"/>
    </source>
</evidence>
<evidence type="ECO:0000256" key="4">
    <source>
        <dbReference type="ARBA" id="ARBA00022679"/>
    </source>
</evidence>
<keyword evidence="6 12" id="KW-0418">Kinase</keyword>
<keyword evidence="9" id="KW-0812">Transmembrane</keyword>
<feature type="transmembrane region" description="Helical" evidence="9">
    <location>
        <begin position="121"/>
        <end position="140"/>
    </location>
</feature>
<keyword evidence="5" id="KW-0547">Nucleotide-binding</keyword>
<evidence type="ECO:0000256" key="7">
    <source>
        <dbReference type="ARBA" id="ARBA00022840"/>
    </source>
</evidence>
<feature type="transmembrane region" description="Helical" evidence="9">
    <location>
        <begin position="73"/>
        <end position="91"/>
    </location>
</feature>
<keyword evidence="7" id="KW-0067">ATP-binding</keyword>
<dbReference type="PANTHER" id="PTHR24421">
    <property type="entry name" value="NITRATE/NITRITE SENSOR PROTEIN NARX-RELATED"/>
    <property type="match status" value="1"/>
</dbReference>
<dbReference type="GO" id="GO:0016301">
    <property type="term" value="F:kinase activity"/>
    <property type="evidence" value="ECO:0007669"/>
    <property type="project" value="UniProtKB-KW"/>
</dbReference>
<dbReference type="RefSeq" id="WP_279928768.1">
    <property type="nucleotide sequence ID" value="NZ_JARWBG010000016.1"/>
</dbReference>
<name>A0ABT6HNI8_9ACTN</name>
<dbReference type="EC" id="2.7.13.3" evidence="2"/>
<protein>
    <recommendedName>
        <fullName evidence="2">histidine kinase</fullName>
        <ecNumber evidence="2">2.7.13.3</ecNumber>
    </recommendedName>
</protein>
<feature type="domain" description="Histidine kinase/HSP90-like ATPase" evidence="10">
    <location>
        <begin position="334"/>
        <end position="421"/>
    </location>
</feature>
<gene>
    <name evidence="12" type="ORF">QCN29_16140</name>
</gene>
<dbReference type="InterPro" id="IPR003594">
    <property type="entry name" value="HATPase_dom"/>
</dbReference>
<feature type="transmembrane region" description="Helical" evidence="9">
    <location>
        <begin position="147"/>
        <end position="165"/>
    </location>
</feature>
<reference evidence="12 13" key="1">
    <citation type="submission" date="2023-04" db="EMBL/GenBank/DDBJ databases">
        <title>Streptomyces chengmaiensis sp. nov. isolated from the stem of mangrove plant in Hainan.</title>
        <authorList>
            <person name="Huang X."/>
            <person name="Zhou S."/>
            <person name="Chu X."/>
            <person name="Xie Y."/>
            <person name="Lin Y."/>
        </authorList>
    </citation>
    <scope>NUCLEOTIDE SEQUENCE [LARGE SCALE GENOMIC DNA]</scope>
    <source>
        <strain evidence="12 13">HNM0663</strain>
    </source>
</reference>
<dbReference type="InterPro" id="IPR036890">
    <property type="entry name" value="HATPase_C_sf"/>
</dbReference>
<comment type="catalytic activity">
    <reaction evidence="1">
        <text>ATP + protein L-histidine = ADP + protein N-phospho-L-histidine.</text>
        <dbReference type="EC" id="2.7.13.3"/>
    </reaction>
</comment>
<evidence type="ECO:0000256" key="5">
    <source>
        <dbReference type="ARBA" id="ARBA00022741"/>
    </source>
</evidence>
<proteinExistence type="predicted"/>
<dbReference type="SUPFAM" id="SSF55874">
    <property type="entry name" value="ATPase domain of HSP90 chaperone/DNA topoisomerase II/histidine kinase"/>
    <property type="match status" value="1"/>
</dbReference>
<keyword evidence="8" id="KW-0902">Two-component regulatory system</keyword>
<dbReference type="Pfam" id="PF02518">
    <property type="entry name" value="HATPase_c"/>
    <property type="match status" value="1"/>
</dbReference>
<keyword evidence="4" id="KW-0808">Transferase</keyword>
<evidence type="ECO:0000256" key="8">
    <source>
        <dbReference type="ARBA" id="ARBA00023012"/>
    </source>
</evidence>
<keyword evidence="13" id="KW-1185">Reference proteome</keyword>
<dbReference type="Proteomes" id="UP001223144">
    <property type="component" value="Unassembled WGS sequence"/>
</dbReference>
<feature type="domain" description="Signal transduction histidine kinase subgroup 3 dimerisation and phosphoacceptor" evidence="11">
    <location>
        <begin position="219"/>
        <end position="284"/>
    </location>
</feature>
<evidence type="ECO:0000256" key="1">
    <source>
        <dbReference type="ARBA" id="ARBA00000085"/>
    </source>
</evidence>
<keyword evidence="9" id="KW-1133">Transmembrane helix</keyword>
<evidence type="ECO:0000256" key="2">
    <source>
        <dbReference type="ARBA" id="ARBA00012438"/>
    </source>
</evidence>
<dbReference type="EMBL" id="JARWBG010000016">
    <property type="protein sequence ID" value="MDH2390296.1"/>
    <property type="molecule type" value="Genomic_DNA"/>
</dbReference>
<dbReference type="InterPro" id="IPR011712">
    <property type="entry name" value="Sig_transdc_His_kin_sub3_dim/P"/>
</dbReference>
<evidence type="ECO:0000259" key="11">
    <source>
        <dbReference type="Pfam" id="PF07730"/>
    </source>
</evidence>
<evidence type="ECO:0000256" key="6">
    <source>
        <dbReference type="ARBA" id="ARBA00022777"/>
    </source>
</evidence>
<keyword evidence="3" id="KW-0597">Phosphoprotein</keyword>
<dbReference type="Gene3D" id="3.30.565.10">
    <property type="entry name" value="Histidine kinase-like ATPase, C-terminal domain"/>
    <property type="match status" value="1"/>
</dbReference>
<sequence>MTAEDDAQRPGTAVRRLLPHAAGLADLWTTRRAPLPRHAWLGWLPHGHAVLFAVLVGLWNVNAHAVQGSSPSATLWLLGVLQSAAVCLALYRPASAWQLSTAALFLTALSADGRVGAGTPWPWSIAGIALHTLVLFLLALRIRPLGAIAAPALTLLAGAANAALSGHDHNLTVIGGAIPFTIAAVVGVSLRTSRVARERLAEQEELTAEEQTRRTLLEERGRIARELHDVVAHHMSVISIQAQVARHLVEDPPRELTENLAGIRHGAVEALTELRHILGVLRAQDPSAEGGRHAPQPTLDRLDELVATVRGAGLTVTAETTGSPRPLPPGVGLSAYRIVQEALSNAMRHAPGAAVRVAIAYHPSEITVQVVNSAPARRAPTATGLGHGLPGMRERAAMLGGELAAGPTANGGYDVTAILPDGTREPSAATAGGAL</sequence>
<dbReference type="Gene3D" id="1.20.5.1930">
    <property type="match status" value="1"/>
</dbReference>
<keyword evidence="9" id="KW-0472">Membrane</keyword>
<feature type="transmembrane region" description="Helical" evidence="9">
    <location>
        <begin position="171"/>
        <end position="190"/>
    </location>
</feature>
<organism evidence="12 13">
    <name type="scientific">Streptomyces chengmaiensis</name>
    <dbReference type="NCBI Taxonomy" id="3040919"/>
    <lineage>
        <taxon>Bacteria</taxon>
        <taxon>Bacillati</taxon>
        <taxon>Actinomycetota</taxon>
        <taxon>Actinomycetes</taxon>
        <taxon>Kitasatosporales</taxon>
        <taxon>Streptomycetaceae</taxon>
        <taxon>Streptomyces</taxon>
    </lineage>
</organism>
<dbReference type="CDD" id="cd16917">
    <property type="entry name" value="HATPase_UhpB-NarQ-NarX-like"/>
    <property type="match status" value="1"/>
</dbReference>
<dbReference type="Pfam" id="PF07730">
    <property type="entry name" value="HisKA_3"/>
    <property type="match status" value="1"/>
</dbReference>
<evidence type="ECO:0000256" key="3">
    <source>
        <dbReference type="ARBA" id="ARBA00022553"/>
    </source>
</evidence>
<evidence type="ECO:0000256" key="9">
    <source>
        <dbReference type="SAM" id="Phobius"/>
    </source>
</evidence>
<feature type="transmembrane region" description="Helical" evidence="9">
    <location>
        <begin position="40"/>
        <end position="61"/>
    </location>
</feature>
<evidence type="ECO:0000259" key="10">
    <source>
        <dbReference type="Pfam" id="PF02518"/>
    </source>
</evidence>
<dbReference type="PANTHER" id="PTHR24421:SF10">
    <property type="entry name" value="NITRATE_NITRITE SENSOR PROTEIN NARQ"/>
    <property type="match status" value="1"/>
</dbReference>